<protein>
    <recommendedName>
        <fullName evidence="3">DUF1064 domain-containing protein</fullName>
    </recommendedName>
</protein>
<dbReference type="InterPro" id="IPR009414">
    <property type="entry name" value="DUF1064"/>
</dbReference>
<name>A0A6M3IN66_9ZZZZ</name>
<dbReference type="EMBL" id="MT141329">
    <property type="protein sequence ID" value="QJA58558.1"/>
    <property type="molecule type" value="Genomic_DNA"/>
</dbReference>
<dbReference type="Pfam" id="PF06356">
    <property type="entry name" value="DUF1064"/>
    <property type="match status" value="1"/>
</dbReference>
<evidence type="ECO:0000313" key="1">
    <source>
        <dbReference type="EMBL" id="QJA58558.1"/>
    </source>
</evidence>
<dbReference type="AlphaFoldDB" id="A0A6M3IN66"/>
<organism evidence="1">
    <name type="scientific">viral metagenome</name>
    <dbReference type="NCBI Taxonomy" id="1070528"/>
    <lineage>
        <taxon>unclassified sequences</taxon>
        <taxon>metagenomes</taxon>
        <taxon>organismal metagenomes</taxon>
    </lineage>
</organism>
<evidence type="ECO:0000313" key="2">
    <source>
        <dbReference type="EMBL" id="QJA69724.1"/>
    </source>
</evidence>
<reference evidence="1" key="1">
    <citation type="submission" date="2020-03" db="EMBL/GenBank/DDBJ databases">
        <title>The deep terrestrial virosphere.</title>
        <authorList>
            <person name="Holmfeldt K."/>
            <person name="Nilsson E."/>
            <person name="Simone D."/>
            <person name="Lopez-Fernandez M."/>
            <person name="Wu X."/>
            <person name="de Brujin I."/>
            <person name="Lundin D."/>
            <person name="Andersson A."/>
            <person name="Bertilsson S."/>
            <person name="Dopson M."/>
        </authorList>
    </citation>
    <scope>NUCLEOTIDE SEQUENCE</scope>
    <source>
        <strain evidence="2">MM415A04335</strain>
        <strain evidence="1">MM415B01437</strain>
    </source>
</reference>
<evidence type="ECO:0008006" key="3">
    <source>
        <dbReference type="Google" id="ProtNLM"/>
    </source>
</evidence>
<proteinExistence type="predicted"/>
<dbReference type="EMBL" id="MT141731">
    <property type="protein sequence ID" value="QJA69724.1"/>
    <property type="molecule type" value="Genomic_DNA"/>
</dbReference>
<sequence>MNQRSEWEAFIKKKEGRTKYGNKKAVVRGEVLDSKHEAKRYQDLLFLEAAGHITDLKRQVEFHLIVNGWKIASYFADFCYIENAKKIVEDAKGCKTRDYTIKKKLMKALFGIEIKEV</sequence>
<gene>
    <name evidence="2" type="ORF">MM415A04335_0004</name>
    <name evidence="1" type="ORF">MM415B01437_0010</name>
</gene>
<accession>A0A6M3IN66</accession>